<dbReference type="InterPro" id="IPR051575">
    <property type="entry name" value="Myb-like_DNA-bd"/>
</dbReference>
<feature type="domain" description="HTH myb-type" evidence="6">
    <location>
        <begin position="154"/>
        <end position="202"/>
    </location>
</feature>
<evidence type="ECO:0000313" key="8">
    <source>
        <dbReference type="Proteomes" id="UP001470230"/>
    </source>
</evidence>
<dbReference type="Gene3D" id="1.10.10.60">
    <property type="entry name" value="Homeodomain-like"/>
    <property type="match status" value="2"/>
</dbReference>
<dbReference type="InterPro" id="IPR017930">
    <property type="entry name" value="Myb_dom"/>
</dbReference>
<evidence type="ECO:0000259" key="5">
    <source>
        <dbReference type="PROSITE" id="PS50090"/>
    </source>
</evidence>
<dbReference type="InterPro" id="IPR001005">
    <property type="entry name" value="SANT/Myb"/>
</dbReference>
<keyword evidence="4" id="KW-0539">Nucleus</keyword>
<name>A0ABR2J245_9EUKA</name>
<feature type="domain" description="Myb-like" evidence="5">
    <location>
        <begin position="101"/>
        <end position="147"/>
    </location>
</feature>
<reference evidence="7 8" key="1">
    <citation type="submission" date="2024-04" db="EMBL/GenBank/DDBJ databases">
        <title>Tritrichomonas musculus Genome.</title>
        <authorList>
            <person name="Alves-Ferreira E."/>
            <person name="Grigg M."/>
            <person name="Lorenzi H."/>
            <person name="Galac M."/>
        </authorList>
    </citation>
    <scope>NUCLEOTIDE SEQUENCE [LARGE SCALE GENOMIC DNA]</scope>
    <source>
        <strain evidence="7 8">EAF2021</strain>
    </source>
</reference>
<dbReference type="Proteomes" id="UP001470230">
    <property type="component" value="Unassembled WGS sequence"/>
</dbReference>
<gene>
    <name evidence="7" type="ORF">M9Y10_007017</name>
</gene>
<accession>A0ABR2J245</accession>
<dbReference type="PROSITE" id="PS51294">
    <property type="entry name" value="HTH_MYB"/>
    <property type="match status" value="2"/>
</dbReference>
<feature type="domain" description="HTH myb-type" evidence="6">
    <location>
        <begin position="101"/>
        <end position="151"/>
    </location>
</feature>
<comment type="caution">
    <text evidence="7">The sequence shown here is derived from an EMBL/GenBank/DDBJ whole genome shotgun (WGS) entry which is preliminary data.</text>
</comment>
<evidence type="ECO:0000259" key="6">
    <source>
        <dbReference type="PROSITE" id="PS51294"/>
    </source>
</evidence>
<dbReference type="SUPFAM" id="SSF46689">
    <property type="entry name" value="Homeodomain-like"/>
    <property type="match status" value="1"/>
</dbReference>
<evidence type="ECO:0008006" key="9">
    <source>
        <dbReference type="Google" id="ProtNLM"/>
    </source>
</evidence>
<dbReference type="SMART" id="SM00717">
    <property type="entry name" value="SANT"/>
    <property type="match status" value="2"/>
</dbReference>
<keyword evidence="8" id="KW-1185">Reference proteome</keyword>
<organism evidence="7 8">
    <name type="scientific">Tritrichomonas musculus</name>
    <dbReference type="NCBI Taxonomy" id="1915356"/>
    <lineage>
        <taxon>Eukaryota</taxon>
        <taxon>Metamonada</taxon>
        <taxon>Parabasalia</taxon>
        <taxon>Tritrichomonadida</taxon>
        <taxon>Tritrichomonadidae</taxon>
        <taxon>Tritrichomonas</taxon>
    </lineage>
</organism>
<proteinExistence type="predicted"/>
<protein>
    <recommendedName>
        <fullName evidence="9">Myb-like DNA-binding domain containing protein</fullName>
    </recommendedName>
</protein>
<evidence type="ECO:0000256" key="3">
    <source>
        <dbReference type="ARBA" id="ARBA00023163"/>
    </source>
</evidence>
<keyword evidence="2" id="KW-0238">DNA-binding</keyword>
<dbReference type="Pfam" id="PF13921">
    <property type="entry name" value="Myb_DNA-bind_6"/>
    <property type="match status" value="1"/>
</dbReference>
<keyword evidence="3" id="KW-0804">Transcription</keyword>
<evidence type="ECO:0000313" key="7">
    <source>
        <dbReference type="EMBL" id="KAK8871297.1"/>
    </source>
</evidence>
<keyword evidence="1" id="KW-0805">Transcription regulation</keyword>
<dbReference type="EMBL" id="JAPFFF010000013">
    <property type="protein sequence ID" value="KAK8871297.1"/>
    <property type="molecule type" value="Genomic_DNA"/>
</dbReference>
<dbReference type="CDD" id="cd00167">
    <property type="entry name" value="SANT"/>
    <property type="match status" value="2"/>
</dbReference>
<feature type="domain" description="Myb-like" evidence="5">
    <location>
        <begin position="148"/>
        <end position="198"/>
    </location>
</feature>
<evidence type="ECO:0000256" key="2">
    <source>
        <dbReference type="ARBA" id="ARBA00023125"/>
    </source>
</evidence>
<evidence type="ECO:0000256" key="1">
    <source>
        <dbReference type="ARBA" id="ARBA00023015"/>
    </source>
</evidence>
<sequence>MKNNSEWNQHNLGFYNNSLAFNVPIPSRIPQGINELHHFPIENGNNQKINNHASLGNQNSATTYRDKCSNQSSFYGSKSDNYSKIPKSAIESSSDLVRNHKRKFTPEEDRKLINLIARQGAKKWDRIALSMPGRTGRQCRDRFHNYLDPSLSNGPWTKEEDNLLEEKVNELGQHWNKIVNFFHGRSENNIKNRWYTYVSKQRHDSTMDFQNLKCINNVSNCKHYEGNKYAGDCFIQNINDCINNNNLISINPVANSKNSTIKSILLFNEDDNSKKVPSFGLNINNNLKNENYEILPEKAKKDKKMFFPPLFPTNDTIDWPLDQGIFNFLNNLSVV</sequence>
<dbReference type="InterPro" id="IPR009057">
    <property type="entry name" value="Homeodomain-like_sf"/>
</dbReference>
<evidence type="ECO:0000256" key="4">
    <source>
        <dbReference type="ARBA" id="ARBA00023242"/>
    </source>
</evidence>
<dbReference type="PANTHER" id="PTHR46621">
    <property type="entry name" value="SNRNA-ACTIVATING PROTEIN COMPLEX SUBUNIT 4"/>
    <property type="match status" value="1"/>
</dbReference>
<dbReference type="PANTHER" id="PTHR46621:SF1">
    <property type="entry name" value="SNRNA-ACTIVATING PROTEIN COMPLEX SUBUNIT 4"/>
    <property type="match status" value="1"/>
</dbReference>
<dbReference type="PROSITE" id="PS50090">
    <property type="entry name" value="MYB_LIKE"/>
    <property type="match status" value="2"/>
</dbReference>